<evidence type="ECO:0000313" key="9">
    <source>
        <dbReference type="EMBL" id="CAB4223314.1"/>
    </source>
</evidence>
<dbReference type="InterPro" id="IPR029063">
    <property type="entry name" value="SAM-dependent_MTases_sf"/>
</dbReference>
<evidence type="ECO:0000256" key="3">
    <source>
        <dbReference type="ARBA" id="ARBA00022679"/>
    </source>
</evidence>
<keyword evidence="3 9" id="KW-0808">Transferase</keyword>
<dbReference type="EMBL" id="LR797232">
    <property type="protein sequence ID" value="CAB4194963.1"/>
    <property type="molecule type" value="Genomic_DNA"/>
</dbReference>
<sequence length="211" mass="23663">MILWWLALLIFDFFAGTGSATQAFHDAGHTVIKIELDEQFAADERDILSISAEYLVTKYGQPDFVWASPPCTTFSVASCSTYWTPNGEPKNEKAIAGLKIIEHTISLIRELKPTKGFIIENPRGMLRKQSMMDFMDRRTVTYCTYGETRMKPTDLWGAVDGWTARPHCKNGDKCHEAAPRGSKTGTQGIKGSKQRSMVPIELSREILNAIK</sequence>
<dbReference type="InterPro" id="IPR018117">
    <property type="entry name" value="C5_DNA_meth_AS"/>
</dbReference>
<dbReference type="InterPro" id="IPR001525">
    <property type="entry name" value="C5_MeTfrase"/>
</dbReference>
<dbReference type="GO" id="GO:0099018">
    <property type="term" value="P:symbiont-mediated evasion of host restriction-modification system"/>
    <property type="evidence" value="ECO:0007669"/>
    <property type="project" value="UniProtKB-KW"/>
</dbReference>
<evidence type="ECO:0000256" key="4">
    <source>
        <dbReference type="ARBA" id="ARBA00022691"/>
    </source>
</evidence>
<evidence type="ECO:0000313" key="8">
    <source>
        <dbReference type="EMBL" id="CAB4194963.1"/>
    </source>
</evidence>
<organism evidence="9">
    <name type="scientific">uncultured Caudovirales phage</name>
    <dbReference type="NCBI Taxonomy" id="2100421"/>
    <lineage>
        <taxon>Viruses</taxon>
        <taxon>Duplodnaviria</taxon>
        <taxon>Heunggongvirae</taxon>
        <taxon>Uroviricota</taxon>
        <taxon>Caudoviricetes</taxon>
        <taxon>Peduoviridae</taxon>
        <taxon>Maltschvirus</taxon>
        <taxon>Maltschvirus maltsch</taxon>
    </lineage>
</organism>
<keyword evidence="2" id="KW-1090">Inhibition of host innate immune response by virus</keyword>
<evidence type="ECO:0000256" key="5">
    <source>
        <dbReference type="ARBA" id="ARBA00023280"/>
    </source>
</evidence>
<evidence type="ECO:0000256" key="1">
    <source>
        <dbReference type="ARBA" id="ARBA00022603"/>
    </source>
</evidence>
<keyword evidence="2" id="KW-0945">Host-virus interaction</keyword>
<name>A0A6J5T909_9CAUD</name>
<dbReference type="PROSITE" id="PS00094">
    <property type="entry name" value="C5_MTASE_1"/>
    <property type="match status" value="1"/>
</dbReference>
<feature type="region of interest" description="Disordered" evidence="7">
    <location>
        <begin position="171"/>
        <end position="195"/>
    </location>
</feature>
<evidence type="ECO:0000256" key="2">
    <source>
        <dbReference type="ARBA" id="ARBA00022632"/>
    </source>
</evidence>
<dbReference type="Gene3D" id="3.40.50.150">
    <property type="entry name" value="Vaccinia Virus protein VP39"/>
    <property type="match status" value="1"/>
</dbReference>
<keyword evidence="1 9" id="KW-0489">Methyltransferase</keyword>
<protein>
    <submittedName>
        <fullName evidence="9">S-adenosyl-L-methionine-dependent methyltransferase</fullName>
    </submittedName>
</protein>
<dbReference type="Pfam" id="PF00145">
    <property type="entry name" value="DNA_methylase"/>
    <property type="match status" value="1"/>
</dbReference>
<dbReference type="SUPFAM" id="SSF53335">
    <property type="entry name" value="S-adenosyl-L-methionine-dependent methyltransferases"/>
    <property type="match status" value="1"/>
</dbReference>
<evidence type="ECO:0000256" key="7">
    <source>
        <dbReference type="SAM" id="MobiDB-lite"/>
    </source>
</evidence>
<gene>
    <name evidence="8" type="ORF">UFOVP1277_16</name>
    <name evidence="9" type="ORF">UFOVP1664_21</name>
</gene>
<reference evidence="9" key="1">
    <citation type="submission" date="2020-05" db="EMBL/GenBank/DDBJ databases">
        <authorList>
            <person name="Chiriac C."/>
            <person name="Salcher M."/>
            <person name="Ghai R."/>
            <person name="Kavagutti S V."/>
        </authorList>
    </citation>
    <scope>NUCLEOTIDE SEQUENCE</scope>
</reference>
<dbReference type="GO" id="GO:0008168">
    <property type="term" value="F:methyltransferase activity"/>
    <property type="evidence" value="ECO:0007669"/>
    <property type="project" value="UniProtKB-KW"/>
</dbReference>
<keyword evidence="5" id="KW-0899">Viral immunoevasion</keyword>
<accession>A0A6J5T909</accession>
<dbReference type="EMBL" id="LR797529">
    <property type="protein sequence ID" value="CAB4223314.1"/>
    <property type="molecule type" value="Genomic_DNA"/>
</dbReference>
<dbReference type="GO" id="GO:0052170">
    <property type="term" value="P:symbiont-mediated suppression of host innate immune response"/>
    <property type="evidence" value="ECO:0007669"/>
    <property type="project" value="UniProtKB-KW"/>
</dbReference>
<proteinExistence type="predicted"/>
<keyword evidence="4" id="KW-0949">S-adenosyl-L-methionine</keyword>
<dbReference type="GO" id="GO:0032259">
    <property type="term" value="P:methylation"/>
    <property type="evidence" value="ECO:0007669"/>
    <property type="project" value="UniProtKB-KW"/>
</dbReference>
<keyword evidence="6" id="KW-1258">Restriction-modification system evasion by virus</keyword>
<evidence type="ECO:0000256" key="6">
    <source>
        <dbReference type="ARBA" id="ARBA00033479"/>
    </source>
</evidence>